<evidence type="ECO:0000256" key="4">
    <source>
        <dbReference type="SAM" id="Phobius"/>
    </source>
</evidence>
<dbReference type="OrthoDB" id="195446at2759"/>
<dbReference type="GO" id="GO:0070679">
    <property type="term" value="F:inositol 1,4,5 trisphosphate binding"/>
    <property type="evidence" value="ECO:0007669"/>
    <property type="project" value="TreeGrafter"/>
</dbReference>
<gene>
    <name evidence="5" type="ORF">WH47_03165</name>
</gene>
<keyword evidence="4" id="KW-0472">Membrane</keyword>
<evidence type="ECO:0000313" key="5">
    <source>
        <dbReference type="EMBL" id="KOC63520.1"/>
    </source>
</evidence>
<keyword evidence="1" id="KW-0813">Transport</keyword>
<dbReference type="STRING" id="597456.A0A0L7QY24"/>
<sequence>MLDCILSVKVNPIDITENLFFAIFGQKDTDDFTVSLKRKMQPKWTIYLFKVSFSLYMLVSVIVLINLLIAMMSDTYQNIQSQSDIEWKYGLSKLIRKMQKTRTAPSPLNLVTSWIPYIGKTCNTRSNKRKTGVMRLFTRHPFIQDNGILSQQRDAINSPLLRSSPMESQLSLKHSMRIENVVEWDLVRRKYRVRFGDEVEKPLPEDSSMNNRNL</sequence>
<keyword evidence="6" id="KW-1185">Reference proteome</keyword>
<feature type="transmembrane region" description="Helical" evidence="4">
    <location>
        <begin position="47"/>
        <end position="72"/>
    </location>
</feature>
<keyword evidence="2" id="KW-0406">Ion transport</keyword>
<dbReference type="AlphaFoldDB" id="A0A0L7QY24"/>
<evidence type="ECO:0000256" key="1">
    <source>
        <dbReference type="ARBA" id="ARBA00022448"/>
    </source>
</evidence>
<name>A0A0L7QY24_9HYME</name>
<evidence type="ECO:0000256" key="3">
    <source>
        <dbReference type="ARBA" id="ARBA00023303"/>
    </source>
</evidence>
<dbReference type="GO" id="GO:0005886">
    <property type="term" value="C:plasma membrane"/>
    <property type="evidence" value="ECO:0007669"/>
    <property type="project" value="TreeGrafter"/>
</dbReference>
<proteinExistence type="predicted"/>
<evidence type="ECO:0000313" key="6">
    <source>
        <dbReference type="Proteomes" id="UP000053825"/>
    </source>
</evidence>
<dbReference type="InterPro" id="IPR002153">
    <property type="entry name" value="TRPC_channel"/>
</dbReference>
<dbReference type="PANTHER" id="PTHR10117">
    <property type="entry name" value="TRANSIENT RECEPTOR POTENTIAL CHANNEL"/>
    <property type="match status" value="1"/>
</dbReference>
<evidence type="ECO:0000256" key="2">
    <source>
        <dbReference type="ARBA" id="ARBA00023065"/>
    </source>
</evidence>
<keyword evidence="3" id="KW-0407">Ion channel</keyword>
<dbReference type="PRINTS" id="PR01097">
    <property type="entry name" value="TRNSRECEPTRP"/>
</dbReference>
<protein>
    <submittedName>
        <fullName evidence="5">Transient receptor potential-gamma protein</fullName>
    </submittedName>
</protein>
<organism evidence="5 6">
    <name type="scientific">Habropoda laboriosa</name>
    <dbReference type="NCBI Taxonomy" id="597456"/>
    <lineage>
        <taxon>Eukaryota</taxon>
        <taxon>Metazoa</taxon>
        <taxon>Ecdysozoa</taxon>
        <taxon>Arthropoda</taxon>
        <taxon>Hexapoda</taxon>
        <taxon>Insecta</taxon>
        <taxon>Pterygota</taxon>
        <taxon>Neoptera</taxon>
        <taxon>Endopterygota</taxon>
        <taxon>Hymenoptera</taxon>
        <taxon>Apocrita</taxon>
        <taxon>Aculeata</taxon>
        <taxon>Apoidea</taxon>
        <taxon>Anthophila</taxon>
        <taxon>Apidae</taxon>
        <taxon>Habropoda</taxon>
    </lineage>
</organism>
<dbReference type="Proteomes" id="UP000053825">
    <property type="component" value="Unassembled WGS sequence"/>
</dbReference>
<dbReference type="EMBL" id="KQ414697">
    <property type="protein sequence ID" value="KOC63520.1"/>
    <property type="molecule type" value="Genomic_DNA"/>
</dbReference>
<dbReference type="PANTHER" id="PTHR10117:SF54">
    <property type="entry name" value="TRANSIENT RECEPTOR POTENTIAL-GAMMA PROTEIN"/>
    <property type="match status" value="1"/>
</dbReference>
<keyword evidence="4" id="KW-0812">Transmembrane</keyword>
<keyword evidence="4" id="KW-1133">Transmembrane helix</keyword>
<dbReference type="GO" id="GO:0034703">
    <property type="term" value="C:cation channel complex"/>
    <property type="evidence" value="ECO:0007669"/>
    <property type="project" value="TreeGrafter"/>
</dbReference>
<accession>A0A0L7QY24</accession>
<dbReference type="GO" id="GO:0051480">
    <property type="term" value="P:regulation of cytosolic calcium ion concentration"/>
    <property type="evidence" value="ECO:0007669"/>
    <property type="project" value="TreeGrafter"/>
</dbReference>
<reference evidence="5 6" key="1">
    <citation type="submission" date="2015-07" db="EMBL/GenBank/DDBJ databases">
        <title>The genome of Habropoda laboriosa.</title>
        <authorList>
            <person name="Pan H."/>
            <person name="Kapheim K."/>
        </authorList>
    </citation>
    <scope>NUCLEOTIDE SEQUENCE [LARGE SCALE GENOMIC DNA]</scope>
    <source>
        <strain evidence="5">0110345459</strain>
    </source>
</reference>
<keyword evidence="5" id="KW-0675">Receptor</keyword>
<dbReference type="GO" id="GO:0015279">
    <property type="term" value="F:store-operated calcium channel activity"/>
    <property type="evidence" value="ECO:0007669"/>
    <property type="project" value="TreeGrafter"/>
</dbReference>